<proteinExistence type="predicted"/>
<dbReference type="EMBL" id="SGKU01000039">
    <property type="protein sequence ID" value="NFA43470.1"/>
    <property type="molecule type" value="Genomic_DNA"/>
</dbReference>
<keyword evidence="2" id="KW-0378">Hydrolase</keyword>
<comment type="caution">
    <text evidence="2">The sequence shown here is derived from an EMBL/GenBank/DDBJ whole genome shotgun (WGS) entry which is preliminary data.</text>
</comment>
<name>A0A6M0SQ87_CLOBO</name>
<dbReference type="InterPro" id="IPR050266">
    <property type="entry name" value="AB_hydrolase_sf"/>
</dbReference>
<dbReference type="AlphaFoldDB" id="A0A6M0SQ87"/>
<dbReference type="Gene3D" id="3.40.50.1820">
    <property type="entry name" value="alpha/beta hydrolase"/>
    <property type="match status" value="1"/>
</dbReference>
<dbReference type="GO" id="GO:0016787">
    <property type="term" value="F:hydrolase activity"/>
    <property type="evidence" value="ECO:0007669"/>
    <property type="project" value="UniProtKB-KW"/>
</dbReference>
<dbReference type="SUPFAM" id="SSF53474">
    <property type="entry name" value="alpha/beta-Hydrolases"/>
    <property type="match status" value="1"/>
</dbReference>
<dbReference type="InterPro" id="IPR029058">
    <property type="entry name" value="AB_hydrolase_fold"/>
</dbReference>
<organism evidence="2 3">
    <name type="scientific">Clostridium botulinum</name>
    <dbReference type="NCBI Taxonomy" id="1491"/>
    <lineage>
        <taxon>Bacteria</taxon>
        <taxon>Bacillati</taxon>
        <taxon>Bacillota</taxon>
        <taxon>Clostridia</taxon>
        <taxon>Eubacteriales</taxon>
        <taxon>Clostridiaceae</taxon>
        <taxon>Clostridium</taxon>
    </lineage>
</organism>
<feature type="domain" description="AB hydrolase-1" evidence="1">
    <location>
        <begin position="26"/>
        <end position="243"/>
    </location>
</feature>
<reference evidence="2 3" key="1">
    <citation type="submission" date="2019-02" db="EMBL/GenBank/DDBJ databases">
        <title>Genome sequencing of Clostridium botulinum clinical isolates.</title>
        <authorList>
            <person name="Brunt J."/>
            <person name="Van Vliet A.H.M."/>
            <person name="Stringer S.C."/>
            <person name="Grant K.A."/>
            <person name="Carter A.C."/>
            <person name="Peck M.W."/>
        </authorList>
    </citation>
    <scope>NUCLEOTIDE SEQUENCE [LARGE SCALE GENOMIC DNA]</scope>
    <source>
        <strain evidence="2 3">H113700579</strain>
    </source>
</reference>
<accession>A0A6M0SQ87</accession>
<protein>
    <submittedName>
        <fullName evidence="2">Alpha/beta hydrolase</fullName>
    </submittedName>
</protein>
<evidence type="ECO:0000313" key="2">
    <source>
        <dbReference type="EMBL" id="NFA43470.1"/>
    </source>
</evidence>
<sequence>MREIMLEKINNTQLGYLDIGFGENCLFLHGNRDCKEVFKRMIPFLKNEYHMMFMDYRGHGESDICIDGFGYDQFILDIDTLLCEKNVKKINLIGHSLGGVLSLLYYLKFPEKVNSIVLMGTSSHFVSKFKRPKRGTVITQSCIKDTNALAKPFFFTPTNKDVEKEIVNNWSNLSATTHENMIKMGHIDLRCMLEQVKCNVLLIVGGQDKICSVEEGEYMNSKIPNSSLKIIPNTGHYMFMENPQMTSSLINEFLGKFHKQ</sequence>
<dbReference type="Pfam" id="PF00561">
    <property type="entry name" value="Abhydrolase_1"/>
    <property type="match status" value="1"/>
</dbReference>
<gene>
    <name evidence="2" type="ORF">EXM65_13010</name>
</gene>
<evidence type="ECO:0000313" key="3">
    <source>
        <dbReference type="Proteomes" id="UP000472355"/>
    </source>
</evidence>
<dbReference type="PANTHER" id="PTHR43798:SF33">
    <property type="entry name" value="HYDROLASE, PUTATIVE (AFU_ORTHOLOGUE AFUA_2G14860)-RELATED"/>
    <property type="match status" value="1"/>
</dbReference>
<dbReference type="PANTHER" id="PTHR43798">
    <property type="entry name" value="MONOACYLGLYCEROL LIPASE"/>
    <property type="match status" value="1"/>
</dbReference>
<dbReference type="GO" id="GO:0016020">
    <property type="term" value="C:membrane"/>
    <property type="evidence" value="ECO:0007669"/>
    <property type="project" value="TreeGrafter"/>
</dbReference>
<dbReference type="PRINTS" id="PR00111">
    <property type="entry name" value="ABHYDROLASE"/>
</dbReference>
<evidence type="ECO:0000259" key="1">
    <source>
        <dbReference type="Pfam" id="PF00561"/>
    </source>
</evidence>
<dbReference type="InterPro" id="IPR000073">
    <property type="entry name" value="AB_hydrolase_1"/>
</dbReference>
<dbReference type="Proteomes" id="UP000472355">
    <property type="component" value="Unassembled WGS sequence"/>
</dbReference>